<proteinExistence type="predicted"/>
<dbReference type="InterPro" id="IPR011050">
    <property type="entry name" value="Pectin_lyase_fold/virulence"/>
</dbReference>
<dbReference type="Proteomes" id="UP000748308">
    <property type="component" value="Unassembled WGS sequence"/>
</dbReference>
<feature type="non-terminal residue" evidence="2">
    <location>
        <position position="349"/>
    </location>
</feature>
<gene>
    <name evidence="2" type="ORF">FJY75_07555</name>
</gene>
<name>A0A937X875_UNCEI</name>
<dbReference type="EMBL" id="VGIY01000169">
    <property type="protein sequence ID" value="MBM3317693.1"/>
    <property type="molecule type" value="Genomic_DNA"/>
</dbReference>
<dbReference type="InterPro" id="IPR006626">
    <property type="entry name" value="PbH1"/>
</dbReference>
<sequence>MYHPLVDRLFSQPGSSPGSWRRRAATAAGAALALAALLARPAGGALLRVPGEYATIQYALIVAAAGDTVLVAPHTCYETIVWPDKPSLCLLSEAGPEATTIDGLHAGPVIRFSTALDSTTVVRGFTITNGQADLGGGIRCENASPLIVGNHFVANVAIGYGGGFYCAEGSCAPILRDNRFIDNAVLSGSGGGVCAHFGAFPIVTGNEFRGNSADLFYGGGVHCEEAAGHGSRIVIAGNDFFENSARGGGAISLFNPFALAPEIRGNRIVGNVAQSGGGGVMLYWTLAAMTDNVIRDNRSDGYGGGVHLVNSHTVRLWACDLSDNRAASGGGISFIAWCHGPEVIDCTIS</sequence>
<dbReference type="SUPFAM" id="SSF51126">
    <property type="entry name" value="Pectin lyase-like"/>
    <property type="match status" value="1"/>
</dbReference>
<protein>
    <submittedName>
        <fullName evidence="2">Right-handed parallel beta-helix repeat-containing protein</fullName>
    </submittedName>
</protein>
<dbReference type="PANTHER" id="PTHR11319:SF35">
    <property type="entry name" value="OUTER MEMBRANE PROTEIN PMPC-RELATED"/>
    <property type="match status" value="1"/>
</dbReference>
<dbReference type="InterPro" id="IPR012334">
    <property type="entry name" value="Pectin_lyas_fold"/>
</dbReference>
<comment type="caution">
    <text evidence="2">The sequence shown here is derived from an EMBL/GenBank/DDBJ whole genome shotgun (WGS) entry which is preliminary data.</text>
</comment>
<dbReference type="Gene3D" id="2.160.20.10">
    <property type="entry name" value="Single-stranded right-handed beta-helix, Pectin lyase-like"/>
    <property type="match status" value="1"/>
</dbReference>
<evidence type="ECO:0000259" key="1">
    <source>
        <dbReference type="Pfam" id="PF13229"/>
    </source>
</evidence>
<feature type="domain" description="Right handed beta helix" evidence="1">
    <location>
        <begin position="118"/>
        <end position="239"/>
    </location>
</feature>
<evidence type="ECO:0000313" key="3">
    <source>
        <dbReference type="Proteomes" id="UP000748308"/>
    </source>
</evidence>
<dbReference type="PANTHER" id="PTHR11319">
    <property type="entry name" value="G PROTEIN-COUPLED RECEPTOR-RELATED"/>
    <property type="match status" value="1"/>
</dbReference>
<dbReference type="InterPro" id="IPR039448">
    <property type="entry name" value="Beta_helix"/>
</dbReference>
<accession>A0A937X875</accession>
<dbReference type="AlphaFoldDB" id="A0A937X875"/>
<dbReference type="Pfam" id="PF13229">
    <property type="entry name" value="Beta_helix"/>
    <property type="match status" value="1"/>
</dbReference>
<reference evidence="2" key="1">
    <citation type="submission" date="2019-03" db="EMBL/GenBank/DDBJ databases">
        <title>Lake Tanganyika Metagenome-Assembled Genomes (MAGs).</title>
        <authorList>
            <person name="Tran P."/>
        </authorList>
    </citation>
    <scope>NUCLEOTIDE SEQUENCE</scope>
    <source>
        <strain evidence="2">M_DeepCast_400m_m2_100</strain>
    </source>
</reference>
<organism evidence="2 3">
    <name type="scientific">Eiseniibacteriota bacterium</name>
    <dbReference type="NCBI Taxonomy" id="2212470"/>
    <lineage>
        <taxon>Bacteria</taxon>
        <taxon>Candidatus Eiseniibacteriota</taxon>
    </lineage>
</organism>
<dbReference type="SMART" id="SM00710">
    <property type="entry name" value="PbH1"/>
    <property type="match status" value="7"/>
</dbReference>
<evidence type="ECO:0000313" key="2">
    <source>
        <dbReference type="EMBL" id="MBM3317693.1"/>
    </source>
</evidence>